<dbReference type="AlphaFoldDB" id="A0AAW3TT69"/>
<feature type="domain" description="DUF6471" evidence="1">
    <location>
        <begin position="28"/>
        <end position="89"/>
    </location>
</feature>
<dbReference type="InterPro" id="IPR045526">
    <property type="entry name" value="DUF6471"/>
</dbReference>
<evidence type="ECO:0000313" key="3">
    <source>
        <dbReference type="Proteomes" id="UP000528945"/>
    </source>
</evidence>
<comment type="caution">
    <text evidence="2">The sequence shown here is derived from an EMBL/GenBank/DDBJ whole genome shotgun (WGS) entry which is preliminary data.</text>
</comment>
<name>A0AAW3TT69_9SPHN</name>
<evidence type="ECO:0000313" key="2">
    <source>
        <dbReference type="EMBL" id="MBB3875886.1"/>
    </source>
</evidence>
<evidence type="ECO:0000259" key="1">
    <source>
        <dbReference type="Pfam" id="PF20075"/>
    </source>
</evidence>
<dbReference type="Pfam" id="PF20075">
    <property type="entry name" value="DUF6471"/>
    <property type="match status" value="1"/>
</dbReference>
<gene>
    <name evidence="2" type="ORF">GGR47_002127</name>
</gene>
<protein>
    <recommendedName>
        <fullName evidence="1">DUF6471 domain-containing protein</fullName>
    </recommendedName>
</protein>
<organism evidence="2 3">
    <name type="scientific">Sphingomonas aquatilis</name>
    <dbReference type="NCBI Taxonomy" id="93063"/>
    <lineage>
        <taxon>Bacteria</taxon>
        <taxon>Pseudomonadati</taxon>
        <taxon>Pseudomonadota</taxon>
        <taxon>Alphaproteobacteria</taxon>
        <taxon>Sphingomonadales</taxon>
        <taxon>Sphingomonadaceae</taxon>
        <taxon>Sphingomonas</taxon>
    </lineage>
</organism>
<sequence length="102" mass="11497">MQIQVEGAVPQRRARGRKDLKGHGFDLQAKRIIRDELIRTGVSHEDLVKRLARMGVHENVLNLRNKLARGRFTASFLLQVMAALGVKTIDLEEAERNTIGPT</sequence>
<keyword evidence="3" id="KW-1185">Reference proteome</keyword>
<accession>A0AAW3TT69</accession>
<reference evidence="2 3" key="1">
    <citation type="submission" date="2020-08" db="EMBL/GenBank/DDBJ databases">
        <title>Genomic Encyclopedia of Type Strains, Phase IV (KMG-IV): sequencing the most valuable type-strain genomes for metagenomic binning, comparative biology and taxonomic classification.</title>
        <authorList>
            <person name="Goeker M."/>
        </authorList>
    </citation>
    <scope>NUCLEOTIDE SEQUENCE [LARGE SCALE GENOMIC DNA]</scope>
    <source>
        <strain evidence="2 3">DSM 15581</strain>
    </source>
</reference>
<proteinExistence type="predicted"/>
<dbReference type="EMBL" id="JACIDB010000003">
    <property type="protein sequence ID" value="MBB3875886.1"/>
    <property type="molecule type" value="Genomic_DNA"/>
</dbReference>
<dbReference type="Proteomes" id="UP000528945">
    <property type="component" value="Unassembled WGS sequence"/>
</dbReference>
<dbReference type="RefSeq" id="WP_147035638.1">
    <property type="nucleotide sequence ID" value="NZ_JACIDB010000003.1"/>
</dbReference>